<dbReference type="SUPFAM" id="SSF52172">
    <property type="entry name" value="CheY-like"/>
    <property type="match status" value="1"/>
</dbReference>
<dbReference type="InterPro" id="IPR001789">
    <property type="entry name" value="Sig_transdc_resp-reg_receiver"/>
</dbReference>
<keyword evidence="4" id="KW-1185">Reference proteome</keyword>
<evidence type="ECO:0000256" key="1">
    <source>
        <dbReference type="PROSITE-ProRule" id="PRU00169"/>
    </source>
</evidence>
<organism evidence="3 4">
    <name type="scientific">Ponticaulis profundi</name>
    <dbReference type="NCBI Taxonomy" id="2665222"/>
    <lineage>
        <taxon>Bacteria</taxon>
        <taxon>Pseudomonadati</taxon>
        <taxon>Pseudomonadota</taxon>
        <taxon>Alphaproteobacteria</taxon>
        <taxon>Hyphomonadales</taxon>
        <taxon>Hyphomonadaceae</taxon>
        <taxon>Ponticaulis</taxon>
    </lineage>
</organism>
<name>A0ABW1S503_9PROT</name>
<proteinExistence type="predicted"/>
<dbReference type="RefSeq" id="WP_377374401.1">
    <property type="nucleotide sequence ID" value="NZ_JBHSSW010000002.1"/>
</dbReference>
<evidence type="ECO:0000313" key="4">
    <source>
        <dbReference type="Proteomes" id="UP001596303"/>
    </source>
</evidence>
<dbReference type="InterPro" id="IPR011006">
    <property type="entry name" value="CheY-like_superfamily"/>
</dbReference>
<sequence>MRIHYVEDNDKDAQIVSDMVQSDLELKIDISKRIDDFEQSGETASTDFIMLDVRRPDAVSIEDDIRRIRTFTDAPIVLVTSDGSDLIRREAFAGGAEAVLDKRDLSSELLRQIAINTTLRHKLKAEKSRSSREQTPHAQPYSLKAPLETLSGTFSYLEISLQTLHEAMIDAGRQATAEYVAHLLETVRAIRAYAQDDLSQATRTPIHELLLDTAERVSRDARKMGIDLVMETETSWFTQIGSRPLAALGIQHLIGGILRACAKGDRISVRSERVDEGIALNLFVSRAIIDSRKTLFNLADNCPGMGGDAKASIQLGLTLLSVPKEQVDVHVHKNNLFIRVQI</sequence>
<keyword evidence="1" id="KW-0597">Phosphoprotein</keyword>
<comment type="caution">
    <text evidence="3">The sequence shown here is derived from an EMBL/GenBank/DDBJ whole genome shotgun (WGS) entry which is preliminary data.</text>
</comment>
<feature type="modified residue" description="4-aspartylphosphate" evidence="1">
    <location>
        <position position="52"/>
    </location>
</feature>
<dbReference type="Gene3D" id="3.40.50.2300">
    <property type="match status" value="1"/>
</dbReference>
<gene>
    <name evidence="3" type="ORF">ACFQDM_01220</name>
</gene>
<evidence type="ECO:0000313" key="3">
    <source>
        <dbReference type="EMBL" id="MFC6196675.1"/>
    </source>
</evidence>
<dbReference type="Proteomes" id="UP001596303">
    <property type="component" value="Unassembled WGS sequence"/>
</dbReference>
<dbReference type="PROSITE" id="PS50110">
    <property type="entry name" value="RESPONSE_REGULATORY"/>
    <property type="match status" value="1"/>
</dbReference>
<accession>A0ABW1S503</accession>
<evidence type="ECO:0000259" key="2">
    <source>
        <dbReference type="PROSITE" id="PS50110"/>
    </source>
</evidence>
<protein>
    <recommendedName>
        <fullName evidence="2">Response regulatory domain-containing protein</fullName>
    </recommendedName>
</protein>
<reference evidence="4" key="1">
    <citation type="journal article" date="2019" name="Int. J. Syst. Evol. Microbiol.">
        <title>The Global Catalogue of Microorganisms (GCM) 10K type strain sequencing project: providing services to taxonomists for standard genome sequencing and annotation.</title>
        <authorList>
            <consortium name="The Broad Institute Genomics Platform"/>
            <consortium name="The Broad Institute Genome Sequencing Center for Infectious Disease"/>
            <person name="Wu L."/>
            <person name="Ma J."/>
        </authorList>
    </citation>
    <scope>NUCLEOTIDE SEQUENCE [LARGE SCALE GENOMIC DNA]</scope>
    <source>
        <strain evidence="4">CGMCC-1.15741</strain>
    </source>
</reference>
<feature type="domain" description="Response regulatory" evidence="2">
    <location>
        <begin position="2"/>
        <end position="117"/>
    </location>
</feature>
<dbReference type="EMBL" id="JBHSSW010000002">
    <property type="protein sequence ID" value="MFC6196675.1"/>
    <property type="molecule type" value="Genomic_DNA"/>
</dbReference>